<dbReference type="AlphaFoldDB" id="A0A172YCY7"/>
<evidence type="ECO:0000256" key="10">
    <source>
        <dbReference type="SAM" id="Phobius"/>
    </source>
</evidence>
<protein>
    <recommendedName>
        <fullName evidence="8">Guanidinium exporter</fullName>
    </recommendedName>
</protein>
<dbReference type="InterPro" id="IPR045324">
    <property type="entry name" value="Small_multidrug_res"/>
</dbReference>
<dbReference type="EMBL" id="CP015243">
    <property type="protein sequence ID" value="ANF57074.1"/>
    <property type="molecule type" value="Genomic_DNA"/>
</dbReference>
<proteinExistence type="inferred from homology"/>
<evidence type="ECO:0000256" key="6">
    <source>
        <dbReference type="ARBA" id="ARBA00023136"/>
    </source>
</evidence>
<evidence type="ECO:0000256" key="8">
    <source>
        <dbReference type="ARBA" id="ARBA00039168"/>
    </source>
</evidence>
<dbReference type="STRING" id="376489.A5892_06010"/>
<sequence length="104" mass="11017">MAWLILIFAGLLEVVGVTAIKRVTDGHWRSGLAVIVVGFSASLALLNLAMREIDLGVAYATFTGIGAVGSALLGMWLWGESHRPLRIAFLALIVCAVVGLKLVD</sequence>
<dbReference type="GO" id="GO:0022857">
    <property type="term" value="F:transmembrane transporter activity"/>
    <property type="evidence" value="ECO:0007669"/>
    <property type="project" value="InterPro"/>
</dbReference>
<evidence type="ECO:0000256" key="2">
    <source>
        <dbReference type="ARBA" id="ARBA00022448"/>
    </source>
</evidence>
<dbReference type="Gene3D" id="1.10.3730.20">
    <property type="match status" value="1"/>
</dbReference>
<dbReference type="KEGG" id="haa:A5892_06010"/>
<evidence type="ECO:0000256" key="3">
    <source>
        <dbReference type="ARBA" id="ARBA00022475"/>
    </source>
</evidence>
<dbReference type="SUPFAM" id="SSF103481">
    <property type="entry name" value="Multidrug resistance efflux transporter EmrE"/>
    <property type="match status" value="1"/>
</dbReference>
<comment type="similarity">
    <text evidence="7">Belongs to the drug/metabolite transporter (DMT) superfamily. Small multidrug resistance (SMR) (TC 2.A.7.1) family. Gdx/SugE subfamily.</text>
</comment>
<keyword evidence="5 10" id="KW-1133">Transmembrane helix</keyword>
<evidence type="ECO:0000256" key="5">
    <source>
        <dbReference type="ARBA" id="ARBA00022989"/>
    </source>
</evidence>
<keyword evidence="12" id="KW-1185">Reference proteome</keyword>
<evidence type="ECO:0000256" key="9">
    <source>
        <dbReference type="RuleBase" id="RU003942"/>
    </source>
</evidence>
<keyword evidence="3" id="KW-1003">Cell membrane</keyword>
<evidence type="ECO:0000256" key="1">
    <source>
        <dbReference type="ARBA" id="ARBA00004651"/>
    </source>
</evidence>
<evidence type="ECO:0000256" key="4">
    <source>
        <dbReference type="ARBA" id="ARBA00022692"/>
    </source>
</evidence>
<dbReference type="InterPro" id="IPR000390">
    <property type="entry name" value="Small_drug/metabolite_transptr"/>
</dbReference>
<dbReference type="Proteomes" id="UP000077875">
    <property type="component" value="Chromosome"/>
</dbReference>
<dbReference type="RefSeq" id="WP_064122032.1">
    <property type="nucleotide sequence ID" value="NZ_CP015243.1"/>
</dbReference>
<feature type="transmembrane region" description="Helical" evidence="10">
    <location>
        <begin position="57"/>
        <end position="79"/>
    </location>
</feature>
<keyword evidence="4 9" id="KW-0812">Transmembrane</keyword>
<comment type="subcellular location">
    <subcellularLocation>
        <location evidence="1 9">Cell membrane</location>
        <topology evidence="1 9">Multi-pass membrane protein</topology>
    </subcellularLocation>
</comment>
<name>A0A172YCY7_9GAMM</name>
<dbReference type="PANTHER" id="PTHR30561:SF0">
    <property type="entry name" value="GUANIDINIUM EXPORTER"/>
    <property type="match status" value="1"/>
</dbReference>
<reference evidence="11 12" key="1">
    <citation type="submission" date="2016-04" db="EMBL/GenBank/DDBJ databases">
        <title>Complete Genome Sequence of Halotalea alkalilenta IHB B 13600.</title>
        <authorList>
            <person name="Swarnkar M.K."/>
            <person name="Sharma A."/>
            <person name="Kaushal K."/>
            <person name="Soni R."/>
            <person name="Rana S."/>
            <person name="Singh A.K."/>
            <person name="Gulati A."/>
        </authorList>
    </citation>
    <scope>NUCLEOTIDE SEQUENCE [LARGE SCALE GENOMIC DNA]</scope>
    <source>
        <strain evidence="11 12">IHB B 13600</strain>
    </source>
</reference>
<dbReference type="Pfam" id="PF00893">
    <property type="entry name" value="Multi_Drug_Res"/>
    <property type="match status" value="1"/>
</dbReference>
<feature type="transmembrane region" description="Helical" evidence="10">
    <location>
        <begin position="32"/>
        <end position="50"/>
    </location>
</feature>
<keyword evidence="2" id="KW-0813">Transport</keyword>
<accession>A0A172YCY7</accession>
<dbReference type="InterPro" id="IPR037185">
    <property type="entry name" value="EmrE-like"/>
</dbReference>
<organism evidence="11 12">
    <name type="scientific">Halotalea alkalilenta</name>
    <dbReference type="NCBI Taxonomy" id="376489"/>
    <lineage>
        <taxon>Bacteria</taxon>
        <taxon>Pseudomonadati</taxon>
        <taxon>Pseudomonadota</taxon>
        <taxon>Gammaproteobacteria</taxon>
        <taxon>Oceanospirillales</taxon>
        <taxon>Halomonadaceae</taxon>
        <taxon>Halotalea</taxon>
    </lineage>
</organism>
<gene>
    <name evidence="11" type="ORF">A5892_06010</name>
</gene>
<dbReference type="PANTHER" id="PTHR30561">
    <property type="entry name" value="SMR FAMILY PROTON-DEPENDENT DRUG EFFLUX TRANSPORTER SUGE"/>
    <property type="match status" value="1"/>
</dbReference>
<evidence type="ECO:0000256" key="7">
    <source>
        <dbReference type="ARBA" id="ARBA00038151"/>
    </source>
</evidence>
<evidence type="ECO:0000313" key="11">
    <source>
        <dbReference type="EMBL" id="ANF57074.1"/>
    </source>
</evidence>
<dbReference type="GO" id="GO:0005886">
    <property type="term" value="C:plasma membrane"/>
    <property type="evidence" value="ECO:0007669"/>
    <property type="project" value="UniProtKB-SubCell"/>
</dbReference>
<feature type="transmembrane region" description="Helical" evidence="10">
    <location>
        <begin position="85"/>
        <end position="103"/>
    </location>
</feature>
<evidence type="ECO:0000313" key="12">
    <source>
        <dbReference type="Proteomes" id="UP000077875"/>
    </source>
</evidence>
<keyword evidence="6 10" id="KW-0472">Membrane</keyword>